<feature type="transmembrane region" description="Helical" evidence="1">
    <location>
        <begin position="140"/>
        <end position="161"/>
    </location>
</feature>
<keyword evidence="3" id="KW-1185">Reference proteome</keyword>
<sequence length="186" mass="20510">MRRLGRVRRRFGFDRNELRRTVDRRQRAAGAATAALFVVLAPPVSASLAADAYQSGVRAEHYHLRRVTAQIIHTAPGGGAGVRHTYAELAWTSPEGVPRTTVVPADKSVRPGMGHRIWVDAEGNPIRRPQTHATTVTTTAVAAAMALVAIGLPLLSLYLLVRRGCDRRRYLLWDESWSALARRKAT</sequence>
<name>A0A1I5YFJ1_9ACTN</name>
<proteinExistence type="predicted"/>
<dbReference type="PANTHER" id="PTHR42305:SF1">
    <property type="entry name" value="MEMBRANE PROTEIN RV1733C-RELATED"/>
    <property type="match status" value="1"/>
</dbReference>
<organism evidence="2 3">
    <name type="scientific">Actinomadura madurae</name>
    <dbReference type="NCBI Taxonomy" id="1993"/>
    <lineage>
        <taxon>Bacteria</taxon>
        <taxon>Bacillati</taxon>
        <taxon>Actinomycetota</taxon>
        <taxon>Actinomycetes</taxon>
        <taxon>Streptosporangiales</taxon>
        <taxon>Thermomonosporaceae</taxon>
        <taxon>Actinomadura</taxon>
    </lineage>
</organism>
<dbReference type="Proteomes" id="UP000183413">
    <property type="component" value="Unassembled WGS sequence"/>
</dbReference>
<dbReference type="RefSeq" id="WP_143118863.1">
    <property type="nucleotide sequence ID" value="NZ_FOVH01000032.1"/>
</dbReference>
<dbReference type="AlphaFoldDB" id="A0A1I5YFJ1"/>
<evidence type="ECO:0000313" key="3">
    <source>
        <dbReference type="Proteomes" id="UP000183413"/>
    </source>
</evidence>
<dbReference type="STRING" id="1993.SAMN04489713_13210"/>
<dbReference type="InterPro" id="IPR039708">
    <property type="entry name" value="MT1774/Rv1733c-like"/>
</dbReference>
<dbReference type="PANTHER" id="PTHR42305">
    <property type="entry name" value="MEMBRANE PROTEIN RV1733C-RELATED"/>
    <property type="match status" value="1"/>
</dbReference>
<dbReference type="EMBL" id="FOVH01000032">
    <property type="protein sequence ID" value="SFQ42933.1"/>
    <property type="molecule type" value="Genomic_DNA"/>
</dbReference>
<protein>
    <submittedName>
        <fullName evidence="2">Uncharacterized protein</fullName>
    </submittedName>
</protein>
<dbReference type="eggNOG" id="ENOG5032YM7">
    <property type="taxonomic scope" value="Bacteria"/>
</dbReference>
<accession>A0A1I5YFJ1</accession>
<gene>
    <name evidence="2" type="ORF">SAMN04489713_13210</name>
</gene>
<keyword evidence="1" id="KW-0812">Transmembrane</keyword>
<reference evidence="2 3" key="1">
    <citation type="submission" date="2016-10" db="EMBL/GenBank/DDBJ databases">
        <authorList>
            <person name="de Groot N.N."/>
        </authorList>
    </citation>
    <scope>NUCLEOTIDE SEQUENCE [LARGE SCALE GENOMIC DNA]</scope>
    <source>
        <strain evidence="2 3">DSM 43067</strain>
    </source>
</reference>
<evidence type="ECO:0000256" key="1">
    <source>
        <dbReference type="SAM" id="Phobius"/>
    </source>
</evidence>
<keyword evidence="1" id="KW-1133">Transmembrane helix</keyword>
<evidence type="ECO:0000313" key="2">
    <source>
        <dbReference type="EMBL" id="SFQ42933.1"/>
    </source>
</evidence>
<dbReference type="InParanoid" id="A0A1I5YFJ1"/>
<keyword evidence="1" id="KW-0472">Membrane</keyword>